<dbReference type="AlphaFoldDB" id="A0A8S9VCG7"/>
<evidence type="ECO:0000313" key="1">
    <source>
        <dbReference type="EMBL" id="KAF4150710.1"/>
    </source>
</evidence>
<accession>A0A8S9VCG7</accession>
<comment type="caution">
    <text evidence="1">The sequence shown here is derived from an EMBL/GenBank/DDBJ whole genome shotgun (WGS) entry which is preliminary data.</text>
</comment>
<gene>
    <name evidence="1" type="ORF">GN958_ATG00094</name>
</gene>
<proteinExistence type="predicted"/>
<dbReference type="EMBL" id="JAACNO010000028">
    <property type="protein sequence ID" value="KAF4150710.1"/>
    <property type="molecule type" value="Genomic_DNA"/>
</dbReference>
<dbReference type="Proteomes" id="UP000704712">
    <property type="component" value="Unassembled WGS sequence"/>
</dbReference>
<protein>
    <submittedName>
        <fullName evidence="1">Uncharacterized protein</fullName>
    </submittedName>
</protein>
<sequence>GFPDVNVQASWITEGHFASYLFALVRTTTSHYGMDRMSESGMTSGNTLHLSLIITCIFKLSSYIPLGKHLLERDLDGPAHVQLQTLTYKNNGIMCFWKTQKQVNWTKGVKIFSSVIISCALLHNLLLNLDDSYQLLPNDPLCPELYSRTRHHETQ</sequence>
<evidence type="ECO:0000313" key="2">
    <source>
        <dbReference type="Proteomes" id="UP000704712"/>
    </source>
</evidence>
<organism evidence="1 2">
    <name type="scientific">Phytophthora infestans</name>
    <name type="common">Potato late blight agent</name>
    <name type="synonym">Botrytis infestans</name>
    <dbReference type="NCBI Taxonomy" id="4787"/>
    <lineage>
        <taxon>Eukaryota</taxon>
        <taxon>Sar</taxon>
        <taxon>Stramenopiles</taxon>
        <taxon>Oomycota</taxon>
        <taxon>Peronosporomycetes</taxon>
        <taxon>Peronosporales</taxon>
        <taxon>Peronosporaceae</taxon>
        <taxon>Phytophthora</taxon>
    </lineage>
</organism>
<name>A0A8S9VCG7_PHYIN</name>
<feature type="non-terminal residue" evidence="1">
    <location>
        <position position="1"/>
    </location>
</feature>
<reference evidence="1" key="1">
    <citation type="submission" date="2020-03" db="EMBL/GenBank/DDBJ databases">
        <title>Hybrid Assembly of Korean Phytophthora infestans isolates.</title>
        <authorList>
            <person name="Prokchorchik M."/>
            <person name="Lee Y."/>
            <person name="Seo J."/>
            <person name="Cho J.-H."/>
            <person name="Park Y.-E."/>
            <person name="Jang D.-C."/>
            <person name="Im J.-S."/>
            <person name="Choi J.-G."/>
            <person name="Park H.-J."/>
            <person name="Lee G.-B."/>
            <person name="Lee Y.-G."/>
            <person name="Hong S.-Y."/>
            <person name="Cho K."/>
            <person name="Sohn K.H."/>
        </authorList>
    </citation>
    <scope>NUCLEOTIDE SEQUENCE</scope>
    <source>
        <strain evidence="1">KR_2_A2</strain>
    </source>
</reference>